<evidence type="ECO:0000256" key="3">
    <source>
        <dbReference type="ARBA" id="ARBA00022723"/>
    </source>
</evidence>
<reference evidence="9 10" key="1">
    <citation type="submission" date="2017-07" db="EMBL/GenBank/DDBJ databases">
        <title>Elstera cyanobacteriorum sp. nov., a novel bacterium isolated from cyanobacterial aggregates in a eutrophic lake.</title>
        <authorList>
            <person name="Cai H."/>
        </authorList>
    </citation>
    <scope>NUCLEOTIDE SEQUENCE [LARGE SCALE GENOMIC DNA]</scope>
    <source>
        <strain evidence="9 10">TH019</strain>
    </source>
</reference>
<dbReference type="PROSITE" id="PS51257">
    <property type="entry name" value="PROKAR_LIPOPROTEIN"/>
    <property type="match status" value="1"/>
</dbReference>
<dbReference type="OrthoDB" id="9810445at2"/>
<keyword evidence="5" id="KW-0862">Zinc</keyword>
<accession>A0A255XK45</accession>
<dbReference type="RefSeq" id="WP_094410008.1">
    <property type="nucleotide sequence ID" value="NZ_BMJZ01000005.1"/>
</dbReference>
<organism evidence="9 10">
    <name type="scientific">Elstera cyanobacteriorum</name>
    <dbReference type="NCBI Taxonomy" id="2022747"/>
    <lineage>
        <taxon>Bacteria</taxon>
        <taxon>Pseudomonadati</taxon>
        <taxon>Pseudomonadota</taxon>
        <taxon>Alphaproteobacteria</taxon>
        <taxon>Rhodospirillales</taxon>
        <taxon>Rhodospirillaceae</taxon>
        <taxon>Elstera</taxon>
    </lineage>
</organism>
<keyword evidence="2" id="KW-0645">Protease</keyword>
<dbReference type="GO" id="GO:0004222">
    <property type="term" value="F:metalloendopeptidase activity"/>
    <property type="evidence" value="ECO:0007669"/>
    <property type="project" value="InterPro"/>
</dbReference>
<dbReference type="Proteomes" id="UP000216361">
    <property type="component" value="Unassembled WGS sequence"/>
</dbReference>
<sequence>MKFNLSPLVLAALLGTGALLSGCSTNPATGQQSYTAFMSPEEEKRVGAEQHQEILKEYGGSFDHNGLAAYVTGIGKKLVAQSEFAGQPFTFTVLNSEIVNAFALPGGYVYVTRGLLALASSEAELASVLGHEIGHVTGRHTAQRVSQANTANILTGGLAVLAGVLTGSSELGSAVGDIVGTGAAAYVQSFSRDQEFEADSLGVRYMTRAGYDPSASAAFLAKLQAQSELDAKLAGRDPEAGYDMMASHPRTQDRVAKAVAEAAQGEGARAQTSKPATELGREALLARINGLGYGADPQEGLVRGNSFILPPQRVRWSVPSDYRLQNGAEAVIVAGQAAKARYDIARNTAGAADYLRAWGQSYGVRSLSRIAVPGGLDAATGLIQTQTSQRQPVLVRLLAIKTDANTIHRFQILGGLQNQREVDRVAQTIAESFTQLSAAEAASFKPLRLEIVTAGSEAQTRQQAASMPTPTGREAARLFEVLNGLAPGAMPAPGTKIKLLRS</sequence>
<dbReference type="Pfam" id="PF01435">
    <property type="entry name" value="Peptidase_M48"/>
    <property type="match status" value="1"/>
</dbReference>
<dbReference type="PANTHER" id="PTHR22726:SF1">
    <property type="entry name" value="METALLOENDOPEPTIDASE OMA1, MITOCHONDRIAL"/>
    <property type="match status" value="1"/>
</dbReference>
<keyword evidence="4" id="KW-0378">Hydrolase</keyword>
<protein>
    <recommendedName>
        <fullName evidence="8">Peptidase M48 domain-containing protein</fullName>
    </recommendedName>
</protein>
<keyword evidence="3" id="KW-0479">Metal-binding</keyword>
<feature type="domain" description="Peptidase M48" evidence="8">
    <location>
        <begin position="69"/>
        <end position="259"/>
    </location>
</feature>
<keyword evidence="10" id="KW-1185">Reference proteome</keyword>
<keyword evidence="6" id="KW-0482">Metalloprotease</keyword>
<name>A0A255XK45_9PROT</name>
<dbReference type="InterPro" id="IPR001915">
    <property type="entry name" value="Peptidase_M48"/>
</dbReference>
<evidence type="ECO:0000256" key="2">
    <source>
        <dbReference type="ARBA" id="ARBA00022670"/>
    </source>
</evidence>
<evidence type="ECO:0000256" key="6">
    <source>
        <dbReference type="ARBA" id="ARBA00023049"/>
    </source>
</evidence>
<dbReference type="GO" id="GO:0046872">
    <property type="term" value="F:metal ion binding"/>
    <property type="evidence" value="ECO:0007669"/>
    <property type="project" value="UniProtKB-KW"/>
</dbReference>
<keyword evidence="7" id="KW-0732">Signal</keyword>
<dbReference type="GO" id="GO:0016020">
    <property type="term" value="C:membrane"/>
    <property type="evidence" value="ECO:0007669"/>
    <property type="project" value="TreeGrafter"/>
</dbReference>
<feature type="signal peptide" evidence="7">
    <location>
        <begin position="1"/>
        <end position="20"/>
    </location>
</feature>
<dbReference type="EMBL" id="NOXS01000034">
    <property type="protein sequence ID" value="OYQ17356.1"/>
    <property type="molecule type" value="Genomic_DNA"/>
</dbReference>
<comment type="caution">
    <text evidence="9">The sequence shown here is derived from an EMBL/GenBank/DDBJ whole genome shotgun (WGS) entry which is preliminary data.</text>
</comment>
<dbReference type="GO" id="GO:0051603">
    <property type="term" value="P:proteolysis involved in protein catabolic process"/>
    <property type="evidence" value="ECO:0007669"/>
    <property type="project" value="TreeGrafter"/>
</dbReference>
<evidence type="ECO:0000256" key="7">
    <source>
        <dbReference type="SAM" id="SignalP"/>
    </source>
</evidence>
<dbReference type="InterPro" id="IPR051156">
    <property type="entry name" value="Mito/Outer_Membr_Metalloprot"/>
</dbReference>
<feature type="chain" id="PRO_5012084225" description="Peptidase M48 domain-containing protein" evidence="7">
    <location>
        <begin position="21"/>
        <end position="502"/>
    </location>
</feature>
<evidence type="ECO:0000256" key="5">
    <source>
        <dbReference type="ARBA" id="ARBA00022833"/>
    </source>
</evidence>
<proteinExistence type="predicted"/>
<evidence type="ECO:0000259" key="8">
    <source>
        <dbReference type="Pfam" id="PF01435"/>
    </source>
</evidence>
<dbReference type="Gene3D" id="3.30.2010.10">
    <property type="entry name" value="Metalloproteases ('zincins'), catalytic domain"/>
    <property type="match status" value="1"/>
</dbReference>
<evidence type="ECO:0000313" key="10">
    <source>
        <dbReference type="Proteomes" id="UP000216361"/>
    </source>
</evidence>
<evidence type="ECO:0000256" key="4">
    <source>
        <dbReference type="ARBA" id="ARBA00022801"/>
    </source>
</evidence>
<comment type="cofactor">
    <cofactor evidence="1">
        <name>Zn(2+)</name>
        <dbReference type="ChEBI" id="CHEBI:29105"/>
    </cofactor>
</comment>
<evidence type="ECO:0000313" key="9">
    <source>
        <dbReference type="EMBL" id="OYQ17356.1"/>
    </source>
</evidence>
<dbReference type="AlphaFoldDB" id="A0A255XK45"/>
<dbReference type="PANTHER" id="PTHR22726">
    <property type="entry name" value="METALLOENDOPEPTIDASE OMA1"/>
    <property type="match status" value="1"/>
</dbReference>
<gene>
    <name evidence="9" type="ORF">CHR90_15445</name>
</gene>
<evidence type="ECO:0000256" key="1">
    <source>
        <dbReference type="ARBA" id="ARBA00001947"/>
    </source>
</evidence>